<dbReference type="GO" id="GO:0000049">
    <property type="term" value="F:tRNA binding"/>
    <property type="evidence" value="ECO:0007669"/>
    <property type="project" value="UniProtKB-UniRule"/>
</dbReference>
<keyword evidence="16 23" id="KW-0030">Aminoacyl-tRNA synthetase</keyword>
<dbReference type="SUPFAM" id="SSF54991">
    <property type="entry name" value="Anticodon-binding domain of PheRS"/>
    <property type="match status" value="1"/>
</dbReference>
<dbReference type="GO" id="GO:0000287">
    <property type="term" value="F:magnesium ion binding"/>
    <property type="evidence" value="ECO:0007669"/>
    <property type="project" value="InterPro"/>
</dbReference>
<dbReference type="InterPro" id="IPR002547">
    <property type="entry name" value="tRNA-bd_dom"/>
</dbReference>
<evidence type="ECO:0000256" key="10">
    <source>
        <dbReference type="ARBA" id="ARBA00022723"/>
    </source>
</evidence>
<dbReference type="PROSITE" id="PS51483">
    <property type="entry name" value="B5"/>
    <property type="match status" value="1"/>
</dbReference>
<dbReference type="CDD" id="cd02796">
    <property type="entry name" value="tRNA_bind_bactPheRS"/>
    <property type="match status" value="1"/>
</dbReference>
<comment type="subunit">
    <text evidence="4">Tetramer of two alpha and two beta subunits.</text>
</comment>
<evidence type="ECO:0000256" key="16">
    <source>
        <dbReference type="ARBA" id="ARBA00023146"/>
    </source>
</evidence>
<name>K1XK11_9BACT</name>
<keyword evidence="14 19" id="KW-0694">RNA-binding</keyword>
<evidence type="ECO:0000256" key="13">
    <source>
        <dbReference type="ARBA" id="ARBA00022842"/>
    </source>
</evidence>
<comment type="subcellular location">
    <subcellularLocation>
        <location evidence="2">Cytoplasm</location>
    </subcellularLocation>
</comment>
<dbReference type="PROSITE" id="PS51447">
    <property type="entry name" value="FDX_ACB"/>
    <property type="match status" value="1"/>
</dbReference>
<evidence type="ECO:0000256" key="4">
    <source>
        <dbReference type="ARBA" id="ARBA00011209"/>
    </source>
</evidence>
<feature type="domain" description="TRNA-binding" evidence="20">
    <location>
        <begin position="38"/>
        <end position="152"/>
    </location>
</feature>
<dbReference type="PANTHER" id="PTHR10947">
    <property type="entry name" value="PHENYLALANYL-TRNA SYNTHETASE BETA CHAIN AND LEUCINE-RICH REPEAT-CONTAINING PROTEIN 47"/>
    <property type="match status" value="1"/>
</dbReference>
<evidence type="ECO:0000256" key="1">
    <source>
        <dbReference type="ARBA" id="ARBA00001946"/>
    </source>
</evidence>
<proteinExistence type="inferred from homology"/>
<evidence type="ECO:0000313" key="23">
    <source>
        <dbReference type="EMBL" id="EKD25512.1"/>
    </source>
</evidence>
<dbReference type="SUPFAM" id="SSF50249">
    <property type="entry name" value="Nucleic acid-binding proteins"/>
    <property type="match status" value="1"/>
</dbReference>
<keyword evidence="8 19" id="KW-0820">tRNA-binding</keyword>
<protein>
    <recommendedName>
        <fullName evidence="6">Phenylalanine--tRNA ligase beta subunit</fullName>
        <ecNumber evidence="5">6.1.1.20</ecNumber>
    </recommendedName>
    <alternativeName>
        <fullName evidence="17">Phenylalanyl-tRNA synthetase beta subunit</fullName>
    </alternativeName>
</protein>
<feature type="domain" description="FDX-ACB" evidence="21">
    <location>
        <begin position="763"/>
        <end position="852"/>
    </location>
</feature>
<dbReference type="EMBL" id="AMFJ01036048">
    <property type="protein sequence ID" value="EKD25512.1"/>
    <property type="molecule type" value="Genomic_DNA"/>
</dbReference>
<comment type="cofactor">
    <cofactor evidence="1">
        <name>Mg(2+)</name>
        <dbReference type="ChEBI" id="CHEBI:18420"/>
    </cofactor>
</comment>
<dbReference type="Pfam" id="PF03483">
    <property type="entry name" value="B3_4"/>
    <property type="match status" value="1"/>
</dbReference>
<dbReference type="Pfam" id="PF03147">
    <property type="entry name" value="FDX-ACB"/>
    <property type="match status" value="1"/>
</dbReference>
<dbReference type="InterPro" id="IPR020825">
    <property type="entry name" value="Phe-tRNA_synthase-like_B3/B4"/>
</dbReference>
<dbReference type="InterPro" id="IPR004532">
    <property type="entry name" value="Phe-tRNA-ligase_IIc_bsu_bact"/>
</dbReference>
<dbReference type="Gene3D" id="3.30.56.10">
    <property type="match status" value="2"/>
</dbReference>
<feature type="domain" description="B5" evidence="22">
    <location>
        <begin position="439"/>
        <end position="525"/>
    </location>
</feature>
<comment type="catalytic activity">
    <reaction evidence="18">
        <text>tRNA(Phe) + L-phenylalanine + ATP = L-phenylalanyl-tRNA(Phe) + AMP + diphosphate + H(+)</text>
        <dbReference type="Rhea" id="RHEA:19413"/>
        <dbReference type="Rhea" id="RHEA-COMP:9668"/>
        <dbReference type="Rhea" id="RHEA-COMP:9699"/>
        <dbReference type="ChEBI" id="CHEBI:15378"/>
        <dbReference type="ChEBI" id="CHEBI:30616"/>
        <dbReference type="ChEBI" id="CHEBI:33019"/>
        <dbReference type="ChEBI" id="CHEBI:58095"/>
        <dbReference type="ChEBI" id="CHEBI:78442"/>
        <dbReference type="ChEBI" id="CHEBI:78531"/>
        <dbReference type="ChEBI" id="CHEBI:456215"/>
        <dbReference type="EC" id="6.1.1.20"/>
    </reaction>
</comment>
<gene>
    <name evidence="23" type="ORF">ACD_80C00041G0011</name>
</gene>
<dbReference type="SUPFAM" id="SSF46955">
    <property type="entry name" value="Putative DNA-binding domain"/>
    <property type="match status" value="1"/>
</dbReference>
<dbReference type="Gene3D" id="2.40.50.140">
    <property type="entry name" value="Nucleic acid-binding proteins"/>
    <property type="match status" value="1"/>
</dbReference>
<keyword evidence="12" id="KW-0067">ATP-binding</keyword>
<dbReference type="Pfam" id="PF03484">
    <property type="entry name" value="B5"/>
    <property type="match status" value="1"/>
</dbReference>
<evidence type="ECO:0000256" key="15">
    <source>
        <dbReference type="ARBA" id="ARBA00022917"/>
    </source>
</evidence>
<evidence type="ECO:0000259" key="21">
    <source>
        <dbReference type="PROSITE" id="PS51447"/>
    </source>
</evidence>
<dbReference type="InterPro" id="IPR005147">
    <property type="entry name" value="tRNA_synthase_B5-dom"/>
</dbReference>
<evidence type="ECO:0000256" key="2">
    <source>
        <dbReference type="ARBA" id="ARBA00004496"/>
    </source>
</evidence>
<reference evidence="23" key="1">
    <citation type="journal article" date="2012" name="Science">
        <title>Fermentation, hydrogen, and sulfur metabolism in multiple uncultivated bacterial phyla.</title>
        <authorList>
            <person name="Wrighton K.C."/>
            <person name="Thomas B.C."/>
            <person name="Sharon I."/>
            <person name="Miller C.S."/>
            <person name="Castelle C.J."/>
            <person name="VerBerkmoes N.C."/>
            <person name="Wilkins M.J."/>
            <person name="Hettich R.L."/>
            <person name="Lipton M.S."/>
            <person name="Williams K.H."/>
            <person name="Long P.E."/>
            <person name="Banfield J.F."/>
        </authorList>
    </citation>
    <scope>NUCLEOTIDE SEQUENCE [LARGE SCALE GENOMIC DNA]</scope>
</reference>
<evidence type="ECO:0000256" key="9">
    <source>
        <dbReference type="ARBA" id="ARBA00022598"/>
    </source>
</evidence>
<dbReference type="InterPro" id="IPR041616">
    <property type="entry name" value="PheRS_beta_core"/>
</dbReference>
<dbReference type="Gene3D" id="3.30.930.10">
    <property type="entry name" value="Bira Bifunctional Protein, Domain 2"/>
    <property type="match status" value="1"/>
</dbReference>
<sequence>MKYSSPLLKKFISINDTPENIAKNLILKTCEIEEVNHRTIADTIVIWYVKSCEKHPDADKLSVCIVDCWAKGEYQIVCGGANVAAGLYVPAALPGTHFPKLGITIEPRKMRGLESNGMICSKEEIGINEDLDKHNIRSLTEDLEDISDKDLWMALKDKFPWLENRVMEVDNKSLTNRPDLTWHFGAANELNAIYGVVEGGKSKVEGQKINFNKIKEYHTQCTPDAIMQILENSTKPERKVVGESEGLNAYLLLHLKNITVQQASFFSRLQMLDLGTNPISNRVDFSNLFMNISGQPIHFFDADKVDGDIIVRNAKDGEIFVDLFETKHTLKANDIVIADKKKVLALAGVVGGLESWITESTKNILVEIANFDAVAVRKTWTRLGLRTDAELRFEKNINPRYTLFCLTLFLDELNYYKKDLGNFNIGGLSYYISGKCKVEGRKEIEIDMKVMEKFIFGKKIKWFDKRVEEILGWLGFTWEDGSKFQISNSKFKIICPLWRSPDDLNIQEDIYEEVARIYGYDQIENLPLLSDTSYTPYTKYVEIQRKLEDILVRNIWCNQTETYPRINEKALQEFGGDKDNCYMLQNPVNPEAPYMRNGMWYGLLSHTAKNSKFFDTFKIFDIGKIWKKGQGAGNKEQGNSKFASDFVSEQTELGVMLYQKNVDQWNKDPILEAKNIVRMLAKELELGTVSFEKSAFSQYHPKKQALVKIGDVAIGFVGALHPLILQNNKIWETSSAVYLALNITHIVENLKQANEHVYTYETLQDQIIWRDMCFVVDASKNFDEVIAAVKKVPEVQDIQVFDVYAGKNLGEDKKSVSIKIKMTGDWNMTTEQINEVMKKSITAVEAVGGSLRA</sequence>
<evidence type="ECO:0000256" key="6">
    <source>
        <dbReference type="ARBA" id="ARBA00017032"/>
    </source>
</evidence>
<dbReference type="NCBIfam" id="TIGR00472">
    <property type="entry name" value="pheT_bact"/>
    <property type="match status" value="1"/>
</dbReference>
<dbReference type="Gene3D" id="3.30.70.380">
    <property type="entry name" value="Ferrodoxin-fold anticodon-binding domain"/>
    <property type="match status" value="1"/>
</dbReference>
<dbReference type="Pfam" id="PF17759">
    <property type="entry name" value="tRNA_synthFbeta"/>
    <property type="match status" value="1"/>
</dbReference>
<accession>K1XK11</accession>
<evidence type="ECO:0000256" key="18">
    <source>
        <dbReference type="ARBA" id="ARBA00049255"/>
    </source>
</evidence>
<dbReference type="SMART" id="SM00873">
    <property type="entry name" value="B3_4"/>
    <property type="match status" value="1"/>
</dbReference>
<evidence type="ECO:0000256" key="17">
    <source>
        <dbReference type="ARBA" id="ARBA00033189"/>
    </source>
</evidence>
<evidence type="ECO:0000259" key="22">
    <source>
        <dbReference type="PROSITE" id="PS51483"/>
    </source>
</evidence>
<dbReference type="GO" id="GO:0006432">
    <property type="term" value="P:phenylalanyl-tRNA aminoacylation"/>
    <property type="evidence" value="ECO:0007669"/>
    <property type="project" value="InterPro"/>
</dbReference>
<dbReference type="PROSITE" id="PS50886">
    <property type="entry name" value="TRBD"/>
    <property type="match status" value="1"/>
</dbReference>
<evidence type="ECO:0000256" key="12">
    <source>
        <dbReference type="ARBA" id="ARBA00022840"/>
    </source>
</evidence>
<dbReference type="GO" id="GO:0009328">
    <property type="term" value="C:phenylalanine-tRNA ligase complex"/>
    <property type="evidence" value="ECO:0007669"/>
    <property type="project" value="TreeGrafter"/>
</dbReference>
<dbReference type="InterPro" id="IPR005121">
    <property type="entry name" value="Fdx_antiC-bd"/>
</dbReference>
<comment type="similarity">
    <text evidence="3">Belongs to the phenylalanyl-tRNA synthetase beta subunit family. Type 1 subfamily.</text>
</comment>
<evidence type="ECO:0000256" key="3">
    <source>
        <dbReference type="ARBA" id="ARBA00008653"/>
    </source>
</evidence>
<evidence type="ECO:0000256" key="19">
    <source>
        <dbReference type="PROSITE-ProRule" id="PRU00209"/>
    </source>
</evidence>
<dbReference type="Gene3D" id="3.50.40.10">
    <property type="entry name" value="Phenylalanyl-trna Synthetase, Chain B, domain 3"/>
    <property type="match status" value="1"/>
</dbReference>
<keyword evidence="9" id="KW-0436">Ligase</keyword>
<dbReference type="SMART" id="SM00874">
    <property type="entry name" value="B5"/>
    <property type="match status" value="1"/>
</dbReference>
<keyword evidence="10" id="KW-0479">Metal-binding</keyword>
<evidence type="ECO:0000259" key="20">
    <source>
        <dbReference type="PROSITE" id="PS50886"/>
    </source>
</evidence>
<dbReference type="InterPro" id="IPR012340">
    <property type="entry name" value="NA-bd_OB-fold"/>
</dbReference>
<dbReference type="SUPFAM" id="SSF56037">
    <property type="entry name" value="PheT/TilS domain"/>
    <property type="match status" value="1"/>
</dbReference>
<dbReference type="InterPro" id="IPR009061">
    <property type="entry name" value="DNA-bd_dom_put_sf"/>
</dbReference>
<dbReference type="PANTHER" id="PTHR10947:SF0">
    <property type="entry name" value="PHENYLALANINE--TRNA LIGASE BETA SUBUNIT"/>
    <property type="match status" value="1"/>
</dbReference>
<dbReference type="GO" id="GO:0004826">
    <property type="term" value="F:phenylalanine-tRNA ligase activity"/>
    <property type="evidence" value="ECO:0007669"/>
    <property type="project" value="UniProtKB-EC"/>
</dbReference>
<dbReference type="GO" id="GO:0005524">
    <property type="term" value="F:ATP binding"/>
    <property type="evidence" value="ECO:0007669"/>
    <property type="project" value="UniProtKB-KW"/>
</dbReference>
<dbReference type="SUPFAM" id="SSF55681">
    <property type="entry name" value="Class II aaRS and biotin synthetases"/>
    <property type="match status" value="1"/>
</dbReference>
<keyword evidence="7" id="KW-0963">Cytoplasm</keyword>
<comment type="caution">
    <text evidence="23">The sequence shown here is derived from an EMBL/GenBank/DDBJ whole genome shotgun (WGS) entry which is preliminary data.</text>
</comment>
<dbReference type="InterPro" id="IPR045864">
    <property type="entry name" value="aa-tRNA-synth_II/BPL/LPL"/>
</dbReference>
<dbReference type="SMART" id="SM00896">
    <property type="entry name" value="FDX-ACB"/>
    <property type="match status" value="1"/>
</dbReference>
<dbReference type="InterPro" id="IPR036690">
    <property type="entry name" value="Fdx_antiC-bd_sf"/>
</dbReference>
<dbReference type="EC" id="6.1.1.20" evidence="5"/>
<evidence type="ECO:0000256" key="8">
    <source>
        <dbReference type="ARBA" id="ARBA00022555"/>
    </source>
</evidence>
<organism evidence="23">
    <name type="scientific">uncultured bacterium</name>
    <name type="common">gcode 4</name>
    <dbReference type="NCBI Taxonomy" id="1234023"/>
    <lineage>
        <taxon>Bacteria</taxon>
        <taxon>environmental samples</taxon>
    </lineage>
</organism>
<dbReference type="InterPro" id="IPR005146">
    <property type="entry name" value="B3/B4_tRNA-bd"/>
</dbReference>
<evidence type="ECO:0000256" key="7">
    <source>
        <dbReference type="ARBA" id="ARBA00022490"/>
    </source>
</evidence>
<evidence type="ECO:0000256" key="14">
    <source>
        <dbReference type="ARBA" id="ARBA00022884"/>
    </source>
</evidence>
<dbReference type="InterPro" id="IPR045060">
    <property type="entry name" value="Phe-tRNA-ligase_IIc_bsu"/>
</dbReference>
<keyword evidence="15" id="KW-0648">Protein biosynthesis</keyword>
<evidence type="ECO:0000256" key="5">
    <source>
        <dbReference type="ARBA" id="ARBA00012814"/>
    </source>
</evidence>
<keyword evidence="13" id="KW-0460">Magnesium</keyword>
<evidence type="ECO:0000256" key="11">
    <source>
        <dbReference type="ARBA" id="ARBA00022741"/>
    </source>
</evidence>
<keyword evidence="11" id="KW-0547">Nucleotide-binding</keyword>
<dbReference type="Pfam" id="PF01588">
    <property type="entry name" value="tRNA_bind"/>
    <property type="match status" value="1"/>
</dbReference>
<dbReference type="InterPro" id="IPR033714">
    <property type="entry name" value="tRNA_bind_bactPheRS"/>
</dbReference>
<dbReference type="AlphaFoldDB" id="K1XK11"/>